<evidence type="ECO:0000313" key="2">
    <source>
        <dbReference type="Proteomes" id="UP001283361"/>
    </source>
</evidence>
<dbReference type="AlphaFoldDB" id="A0AAE1E6E7"/>
<gene>
    <name evidence="1" type="ORF">RRG08_004446</name>
</gene>
<dbReference type="Proteomes" id="UP001283361">
    <property type="component" value="Unassembled WGS sequence"/>
</dbReference>
<sequence length="195" mass="21242">MVSEGGEIVNKRKEGIVRGRGEERLLAEGSIEGGGGARIVLEGSDGRGFKRRSWLQRKVSSRGGVRRSVLQRERGEGGEERFVTEGAIEVRGEEIVKGEGYRGEGREVSKGQRDCHRGKYRGGVRLVTEGGIEGGGVRRDCHNGASDGELKKRLLTEDGTRGEWGEERLVTEGSIEGAEMASRGWYRGGVREIGT</sequence>
<reference evidence="1" key="1">
    <citation type="journal article" date="2023" name="G3 (Bethesda)">
        <title>A reference genome for the long-term kleptoplast-retaining sea slug Elysia crispata morphotype clarki.</title>
        <authorList>
            <person name="Eastman K.E."/>
            <person name="Pendleton A.L."/>
            <person name="Shaikh M.A."/>
            <person name="Suttiyut T."/>
            <person name="Ogas R."/>
            <person name="Tomko P."/>
            <person name="Gavelis G."/>
            <person name="Widhalm J.R."/>
            <person name="Wisecaver J.H."/>
        </authorList>
    </citation>
    <scope>NUCLEOTIDE SEQUENCE</scope>
    <source>
        <strain evidence="1">ECLA1</strain>
    </source>
</reference>
<proteinExistence type="predicted"/>
<evidence type="ECO:0000313" key="1">
    <source>
        <dbReference type="EMBL" id="KAK3795692.1"/>
    </source>
</evidence>
<name>A0AAE1E6E7_9GAST</name>
<organism evidence="1 2">
    <name type="scientific">Elysia crispata</name>
    <name type="common">lettuce slug</name>
    <dbReference type="NCBI Taxonomy" id="231223"/>
    <lineage>
        <taxon>Eukaryota</taxon>
        <taxon>Metazoa</taxon>
        <taxon>Spiralia</taxon>
        <taxon>Lophotrochozoa</taxon>
        <taxon>Mollusca</taxon>
        <taxon>Gastropoda</taxon>
        <taxon>Heterobranchia</taxon>
        <taxon>Euthyneura</taxon>
        <taxon>Panpulmonata</taxon>
        <taxon>Sacoglossa</taxon>
        <taxon>Placobranchoidea</taxon>
        <taxon>Plakobranchidae</taxon>
        <taxon>Elysia</taxon>
    </lineage>
</organism>
<accession>A0AAE1E6E7</accession>
<keyword evidence="2" id="KW-1185">Reference proteome</keyword>
<comment type="caution">
    <text evidence="1">The sequence shown here is derived from an EMBL/GenBank/DDBJ whole genome shotgun (WGS) entry which is preliminary data.</text>
</comment>
<protein>
    <submittedName>
        <fullName evidence="1">Uncharacterized protein</fullName>
    </submittedName>
</protein>
<dbReference type="EMBL" id="JAWDGP010001017">
    <property type="protein sequence ID" value="KAK3795692.1"/>
    <property type="molecule type" value="Genomic_DNA"/>
</dbReference>